<dbReference type="AlphaFoldDB" id="A0A0D6Z6T8"/>
<name>A0A0D6Z6T8_9BACI</name>
<evidence type="ECO:0000313" key="1">
    <source>
        <dbReference type="EMBL" id="KIY21025.1"/>
    </source>
</evidence>
<dbReference type="PATRIC" id="fig|285983.3.peg.2279"/>
<dbReference type="EMBL" id="JXIQ01000135">
    <property type="protein sequence ID" value="KIY21025.1"/>
    <property type="molecule type" value="Genomic_DNA"/>
</dbReference>
<proteinExistence type="predicted"/>
<comment type="caution">
    <text evidence="1">The sequence shown here is derived from an EMBL/GenBank/DDBJ whole genome shotgun (WGS) entry which is preliminary data.</text>
</comment>
<gene>
    <name evidence="1" type="ORF">UB32_16015</name>
</gene>
<sequence length="68" mass="7708">MLGGDHEDYITLVPSPFTNKQTEVKIQSLSTRFKDRTRSVNPIVQTMSDLVHNAPGNYLFFFPSLPIP</sequence>
<evidence type="ECO:0000313" key="2">
    <source>
        <dbReference type="Proteomes" id="UP000032512"/>
    </source>
</evidence>
<reference evidence="1 2" key="1">
    <citation type="submission" date="2015-01" db="EMBL/GenBank/DDBJ databases">
        <title>Draft genome sequences of the supercritical CO2 tolerant bacteria Bacillus subterraneus MITOT1 and Bacillus cereus MIT0214.</title>
        <authorList>
            <person name="Peet K.C."/>
            <person name="Thompson J.R."/>
        </authorList>
    </citation>
    <scope>NUCLEOTIDE SEQUENCE [LARGE SCALE GENOMIC DNA]</scope>
    <source>
        <strain evidence="1 2">MITOT1</strain>
    </source>
</reference>
<accession>A0A0D6Z6T8</accession>
<protein>
    <submittedName>
        <fullName evidence="1">Uncharacterized protein</fullName>
    </submittedName>
</protein>
<organism evidence="1 2">
    <name type="scientific">Mesobacillus subterraneus</name>
    <dbReference type="NCBI Taxonomy" id="285983"/>
    <lineage>
        <taxon>Bacteria</taxon>
        <taxon>Bacillati</taxon>
        <taxon>Bacillota</taxon>
        <taxon>Bacilli</taxon>
        <taxon>Bacillales</taxon>
        <taxon>Bacillaceae</taxon>
        <taxon>Mesobacillus</taxon>
    </lineage>
</organism>
<keyword evidence="2" id="KW-1185">Reference proteome</keyword>
<dbReference type="Proteomes" id="UP000032512">
    <property type="component" value="Unassembled WGS sequence"/>
</dbReference>